<feature type="domain" description="Methyltransferase" evidence="1">
    <location>
        <begin position="52"/>
        <end position="141"/>
    </location>
</feature>
<dbReference type="InterPro" id="IPR050508">
    <property type="entry name" value="Methyltransf_Superfamily"/>
</dbReference>
<sequence length="270" mass="28512">MPPHSVGPEIIAFYSETISESDRLSSSADGVLEMVRTQELLRRHLPPAPARVLDVGAGPGAHARWLVADGYEVDLVDPVPRHVEEARAAGLRSALGDARSLAAGDGAYDAALLLGPLYHLVEAGDRVRALREAARVVRPGGLVAAAAIGRYSSVFEHVATTLLAVDRVRDAVADVLVAGVHEAGRKGFTTAYFHTGDGLAAELREAGLRGPRVYGVEGPAWSALKATEQHTRESLIGSRMFEAALTAARLAEPYPELLAASSHLLAVGRV</sequence>
<proteinExistence type="predicted"/>
<dbReference type="EMBL" id="BMVX01000002">
    <property type="protein sequence ID" value="GGZ50155.1"/>
    <property type="molecule type" value="Genomic_DNA"/>
</dbReference>
<keyword evidence="3" id="KW-0489">Methyltransferase</keyword>
<dbReference type="PANTHER" id="PTHR42912:SF93">
    <property type="entry name" value="N6-ADENOSINE-METHYLTRANSFERASE TMT1A"/>
    <property type="match status" value="1"/>
</dbReference>
<dbReference type="AlphaFoldDB" id="A0A5P2UPC9"/>
<dbReference type="Gene3D" id="3.40.50.150">
    <property type="entry name" value="Vaccinia Virus protein VP39"/>
    <property type="match status" value="1"/>
</dbReference>
<reference evidence="2" key="3">
    <citation type="submission" date="2020-09" db="EMBL/GenBank/DDBJ databases">
        <authorList>
            <person name="Sun Q."/>
            <person name="Ohkuma M."/>
        </authorList>
    </citation>
    <scope>NUCLEOTIDE SEQUENCE</scope>
    <source>
        <strain evidence="2">JCM 4834</strain>
    </source>
</reference>
<keyword evidence="3" id="KW-0808">Transferase</keyword>
<dbReference type="PANTHER" id="PTHR42912">
    <property type="entry name" value="METHYLTRANSFERASE"/>
    <property type="match status" value="1"/>
</dbReference>
<evidence type="ECO:0000313" key="4">
    <source>
        <dbReference type="Proteomes" id="UP000326831"/>
    </source>
</evidence>
<name>A0A5P2UPC9_9ACTN</name>
<dbReference type="EMBL" id="CP023701">
    <property type="protein sequence ID" value="QEU80155.1"/>
    <property type="molecule type" value="Genomic_DNA"/>
</dbReference>
<dbReference type="RefSeq" id="WP_150519168.1">
    <property type="nucleotide sequence ID" value="NZ_BMVX01000002.1"/>
</dbReference>
<dbReference type="Proteomes" id="UP000634660">
    <property type="component" value="Unassembled WGS sequence"/>
</dbReference>
<evidence type="ECO:0000313" key="2">
    <source>
        <dbReference type="EMBL" id="GGZ50155.1"/>
    </source>
</evidence>
<dbReference type="Pfam" id="PF13649">
    <property type="entry name" value="Methyltransf_25"/>
    <property type="match status" value="1"/>
</dbReference>
<dbReference type="OrthoDB" id="9810615at2"/>
<evidence type="ECO:0000259" key="1">
    <source>
        <dbReference type="Pfam" id="PF13649"/>
    </source>
</evidence>
<dbReference type="GO" id="GO:0032259">
    <property type="term" value="P:methylation"/>
    <property type="evidence" value="ECO:0007669"/>
    <property type="project" value="UniProtKB-KW"/>
</dbReference>
<dbReference type="InterPro" id="IPR029063">
    <property type="entry name" value="SAM-dependent_MTases_sf"/>
</dbReference>
<reference evidence="3 4" key="2">
    <citation type="submission" date="2017-09" db="EMBL/GenBank/DDBJ databases">
        <authorList>
            <person name="Lee N."/>
            <person name="Cho B.-K."/>
        </authorList>
    </citation>
    <scope>NUCLEOTIDE SEQUENCE [LARGE SCALE GENOMIC DNA]</scope>
    <source>
        <strain evidence="3 4">ATCC 27467</strain>
    </source>
</reference>
<accession>A0A5P2UPC9</accession>
<dbReference type="KEGG" id="ssub:CP968_19190"/>
<evidence type="ECO:0000313" key="3">
    <source>
        <dbReference type="EMBL" id="QEU80155.1"/>
    </source>
</evidence>
<protein>
    <submittedName>
        <fullName evidence="3">Class I SAM-dependent methyltransferase</fullName>
    </submittedName>
</protein>
<gene>
    <name evidence="3" type="ORF">CP968_19190</name>
    <name evidence="2" type="ORF">GCM10010371_06950</name>
</gene>
<dbReference type="InterPro" id="IPR041698">
    <property type="entry name" value="Methyltransf_25"/>
</dbReference>
<dbReference type="SUPFAM" id="SSF53335">
    <property type="entry name" value="S-adenosyl-L-methionine-dependent methyltransferases"/>
    <property type="match status" value="1"/>
</dbReference>
<keyword evidence="4" id="KW-1185">Reference proteome</keyword>
<reference evidence="2" key="1">
    <citation type="journal article" date="2014" name="Int. J. Syst. Evol. Microbiol.">
        <title>Complete genome sequence of Corynebacterium casei LMG S-19264T (=DSM 44701T), isolated from a smear-ripened cheese.</title>
        <authorList>
            <consortium name="US DOE Joint Genome Institute (JGI-PGF)"/>
            <person name="Walter F."/>
            <person name="Albersmeier A."/>
            <person name="Kalinowski J."/>
            <person name="Ruckert C."/>
        </authorList>
    </citation>
    <scope>NUCLEOTIDE SEQUENCE</scope>
    <source>
        <strain evidence="2">JCM 4834</strain>
    </source>
</reference>
<organism evidence="3 4">
    <name type="scientific">Streptomyces subrutilus</name>
    <dbReference type="NCBI Taxonomy" id="36818"/>
    <lineage>
        <taxon>Bacteria</taxon>
        <taxon>Bacillati</taxon>
        <taxon>Actinomycetota</taxon>
        <taxon>Actinomycetes</taxon>
        <taxon>Kitasatosporales</taxon>
        <taxon>Streptomycetaceae</taxon>
        <taxon>Streptomyces</taxon>
    </lineage>
</organism>
<dbReference type="CDD" id="cd02440">
    <property type="entry name" value="AdoMet_MTases"/>
    <property type="match status" value="1"/>
</dbReference>
<dbReference type="Proteomes" id="UP000326831">
    <property type="component" value="Chromosome"/>
</dbReference>
<dbReference type="GO" id="GO:0008168">
    <property type="term" value="F:methyltransferase activity"/>
    <property type="evidence" value="ECO:0007669"/>
    <property type="project" value="UniProtKB-KW"/>
</dbReference>